<dbReference type="EMBL" id="ODYU01012190">
    <property type="protein sequence ID" value="SOQ58369.1"/>
    <property type="molecule type" value="Genomic_DNA"/>
</dbReference>
<accession>A0A2H1WZ61</accession>
<evidence type="ECO:0000259" key="2">
    <source>
        <dbReference type="SMART" id="SM00285"/>
    </source>
</evidence>
<feature type="region of interest" description="Disordered" evidence="1">
    <location>
        <begin position="53"/>
        <end position="91"/>
    </location>
</feature>
<feature type="domain" description="CRIB" evidence="2">
    <location>
        <begin position="19"/>
        <end position="54"/>
    </location>
</feature>
<reference evidence="3" key="1">
    <citation type="submission" date="2016-07" db="EMBL/GenBank/DDBJ databases">
        <authorList>
            <person name="Bretaudeau A."/>
        </authorList>
    </citation>
    <scope>NUCLEOTIDE SEQUENCE</scope>
    <source>
        <strain evidence="3">Rice</strain>
        <tissue evidence="3">Whole body</tissue>
    </source>
</reference>
<dbReference type="AlphaFoldDB" id="A0A2H1WZ61"/>
<protein>
    <submittedName>
        <fullName evidence="3">SFRICE_006882</fullName>
    </submittedName>
</protein>
<proteinExistence type="predicted"/>
<gene>
    <name evidence="3" type="ORF">SFRICE_006882</name>
</gene>
<evidence type="ECO:0000256" key="1">
    <source>
        <dbReference type="SAM" id="MobiDB-lite"/>
    </source>
</evidence>
<dbReference type="SMART" id="SM00285">
    <property type="entry name" value="PBD"/>
    <property type="match status" value="1"/>
</dbReference>
<organism evidence="3">
    <name type="scientific">Spodoptera frugiperda</name>
    <name type="common">Fall armyworm</name>
    <dbReference type="NCBI Taxonomy" id="7108"/>
    <lineage>
        <taxon>Eukaryota</taxon>
        <taxon>Metazoa</taxon>
        <taxon>Ecdysozoa</taxon>
        <taxon>Arthropoda</taxon>
        <taxon>Hexapoda</taxon>
        <taxon>Insecta</taxon>
        <taxon>Pterygota</taxon>
        <taxon>Neoptera</taxon>
        <taxon>Endopterygota</taxon>
        <taxon>Lepidoptera</taxon>
        <taxon>Glossata</taxon>
        <taxon>Ditrysia</taxon>
        <taxon>Noctuoidea</taxon>
        <taxon>Noctuidae</taxon>
        <taxon>Amphipyrinae</taxon>
        <taxon>Spodoptera</taxon>
    </lineage>
</organism>
<dbReference type="Pfam" id="PF00786">
    <property type="entry name" value="PBD"/>
    <property type="match status" value="1"/>
</dbReference>
<dbReference type="InterPro" id="IPR000095">
    <property type="entry name" value="CRIB_dom"/>
</dbReference>
<name>A0A2H1WZ61_SPOFR</name>
<sequence>MGSLWHKLFLKKKLRTADIGLPTDMKRHIHVTKNEETGRLEGLPKTWERQLNAHSTSMEENKNPIAPVTVSLKITESNETPEESLESPPSH</sequence>
<evidence type="ECO:0000313" key="3">
    <source>
        <dbReference type="EMBL" id="SOQ58369.1"/>
    </source>
</evidence>
<dbReference type="Gene3D" id="3.90.810.10">
    <property type="entry name" value="CRIB domain"/>
    <property type="match status" value="1"/>
</dbReference>
<dbReference type="InterPro" id="IPR036936">
    <property type="entry name" value="CRIB_dom_sf"/>
</dbReference>